<comment type="caution">
    <text evidence="1">The sequence shown here is derived from an EMBL/GenBank/DDBJ whole genome shotgun (WGS) entry which is preliminary data.</text>
</comment>
<sequence>MHPRTIAPVLACATGAGALGKQIAASQTLFQNVLAQPTAHHYLRVALAIKSALWSQIMVSIPNLVLKEVAEPPNIESPIPGSTERLSCTSAGDISAGWLTAHTEHGAGVRQRAVVVVVARTLVGESSVPVKQDLATGMVLGRSVETNVSAASSSDVPSKEARPAFGEAGASWQALPITMDTMSTAIYCQADKQET</sequence>
<proteinExistence type="predicted"/>
<dbReference type="EMBL" id="JANPWB010000002">
    <property type="protein sequence ID" value="KAJ1208192.1"/>
    <property type="molecule type" value="Genomic_DNA"/>
</dbReference>
<accession>A0AAV7W2T7</accession>
<evidence type="ECO:0000313" key="1">
    <source>
        <dbReference type="EMBL" id="KAJ1208192.1"/>
    </source>
</evidence>
<protein>
    <submittedName>
        <fullName evidence="1">Uncharacterized protein</fullName>
    </submittedName>
</protein>
<evidence type="ECO:0000313" key="2">
    <source>
        <dbReference type="Proteomes" id="UP001066276"/>
    </source>
</evidence>
<organism evidence="1 2">
    <name type="scientific">Pleurodeles waltl</name>
    <name type="common">Iberian ribbed newt</name>
    <dbReference type="NCBI Taxonomy" id="8319"/>
    <lineage>
        <taxon>Eukaryota</taxon>
        <taxon>Metazoa</taxon>
        <taxon>Chordata</taxon>
        <taxon>Craniata</taxon>
        <taxon>Vertebrata</taxon>
        <taxon>Euteleostomi</taxon>
        <taxon>Amphibia</taxon>
        <taxon>Batrachia</taxon>
        <taxon>Caudata</taxon>
        <taxon>Salamandroidea</taxon>
        <taxon>Salamandridae</taxon>
        <taxon>Pleurodelinae</taxon>
        <taxon>Pleurodeles</taxon>
    </lineage>
</organism>
<dbReference type="Proteomes" id="UP001066276">
    <property type="component" value="Chromosome 1_2"/>
</dbReference>
<gene>
    <name evidence="1" type="ORF">NDU88_003578</name>
</gene>
<name>A0AAV7W2T7_PLEWA</name>
<reference evidence="1" key="1">
    <citation type="journal article" date="2022" name="bioRxiv">
        <title>Sequencing and chromosome-scale assembly of the giantPleurodeles waltlgenome.</title>
        <authorList>
            <person name="Brown T."/>
            <person name="Elewa A."/>
            <person name="Iarovenko S."/>
            <person name="Subramanian E."/>
            <person name="Araus A.J."/>
            <person name="Petzold A."/>
            <person name="Susuki M."/>
            <person name="Suzuki K.-i.T."/>
            <person name="Hayashi T."/>
            <person name="Toyoda A."/>
            <person name="Oliveira C."/>
            <person name="Osipova E."/>
            <person name="Leigh N.D."/>
            <person name="Simon A."/>
            <person name="Yun M.H."/>
        </authorList>
    </citation>
    <scope>NUCLEOTIDE SEQUENCE</scope>
    <source>
        <strain evidence="1">20211129_DDA</strain>
        <tissue evidence="1">Liver</tissue>
    </source>
</reference>
<dbReference type="AlphaFoldDB" id="A0AAV7W2T7"/>
<keyword evidence="2" id="KW-1185">Reference proteome</keyword>